<dbReference type="RefSeq" id="WP_239366760.1">
    <property type="nucleotide sequence ID" value="NZ_JAKREW010000014.1"/>
</dbReference>
<protein>
    <submittedName>
        <fullName evidence="2">DUF3313 domain-containing protein</fullName>
    </submittedName>
</protein>
<dbReference type="InterPro" id="IPR021747">
    <property type="entry name" value="DUF3313"/>
</dbReference>
<keyword evidence="1" id="KW-0732">Signal</keyword>
<organism evidence="2 3">
    <name type="scientific">Mesorhizobium retamae</name>
    <dbReference type="NCBI Taxonomy" id="2912854"/>
    <lineage>
        <taxon>Bacteria</taxon>
        <taxon>Pseudomonadati</taxon>
        <taxon>Pseudomonadota</taxon>
        <taxon>Alphaproteobacteria</taxon>
        <taxon>Hyphomicrobiales</taxon>
        <taxon>Phyllobacteriaceae</taxon>
        <taxon>Mesorhizobium</taxon>
    </lineage>
</organism>
<accession>A0ABS9QG99</accession>
<dbReference type="Pfam" id="PF11769">
    <property type="entry name" value="DUF3313"/>
    <property type="match status" value="1"/>
</dbReference>
<sequence>MLKLLPLKPLSFALPFLAAGCASVPLKSAGTLASYDRLGSPKGTFSKSRIYVDAKALAPVKTVAIVPTTLAPNASLRVKKQEDRALVANALDREVCLALSEKFLIVPKGQVADLTVRAVVTDLVPTDKTIAGVATAVTFGSSVAGLPVSIPRLPFGLGGLAIEAEALDGNGVQRAAILWARGANSISNKPRVSEVGDAYSLATKFGNEFSRILVTGREPRTIDLTLPSRHRVQSWLGGKPKYKVCDSYGRAPGLLGAVADKFGAPPEWTDKGARTAAP</sequence>
<evidence type="ECO:0000313" key="2">
    <source>
        <dbReference type="EMBL" id="MCG7506455.1"/>
    </source>
</evidence>
<reference evidence="2 3" key="1">
    <citation type="submission" date="2022-02" db="EMBL/GenBank/DDBJ databases">
        <title>Draft genome sequence of Mezorhizobium retamae strain IRAMC:0171 isolated from Retama raetam nodules.</title>
        <authorList>
            <person name="Bengaied R."/>
            <person name="Sbissi I."/>
            <person name="Huber K."/>
            <person name="Ghodbane F."/>
            <person name="Nouioui I."/>
            <person name="Tarhouni M."/>
            <person name="Gtari M."/>
        </authorList>
    </citation>
    <scope>NUCLEOTIDE SEQUENCE [LARGE SCALE GENOMIC DNA]</scope>
    <source>
        <strain evidence="2 3">IRAMC:0171</strain>
    </source>
</reference>
<dbReference type="Proteomes" id="UP001201701">
    <property type="component" value="Unassembled WGS sequence"/>
</dbReference>
<dbReference type="EMBL" id="JAKREW010000014">
    <property type="protein sequence ID" value="MCG7506455.1"/>
    <property type="molecule type" value="Genomic_DNA"/>
</dbReference>
<proteinExistence type="predicted"/>
<feature type="signal peptide" evidence="1">
    <location>
        <begin position="1"/>
        <end position="18"/>
    </location>
</feature>
<keyword evidence="3" id="KW-1185">Reference proteome</keyword>
<dbReference type="PROSITE" id="PS51257">
    <property type="entry name" value="PROKAR_LIPOPROTEIN"/>
    <property type="match status" value="1"/>
</dbReference>
<name>A0ABS9QG99_9HYPH</name>
<evidence type="ECO:0000313" key="3">
    <source>
        <dbReference type="Proteomes" id="UP001201701"/>
    </source>
</evidence>
<comment type="caution">
    <text evidence="2">The sequence shown here is derived from an EMBL/GenBank/DDBJ whole genome shotgun (WGS) entry which is preliminary data.</text>
</comment>
<gene>
    <name evidence="2" type="ORF">L4923_15625</name>
</gene>
<feature type="chain" id="PRO_5047410266" evidence="1">
    <location>
        <begin position="19"/>
        <end position="278"/>
    </location>
</feature>
<evidence type="ECO:0000256" key="1">
    <source>
        <dbReference type="SAM" id="SignalP"/>
    </source>
</evidence>